<feature type="domain" description="Reverse transcriptase Ty1/copia-type" evidence="1">
    <location>
        <begin position="76"/>
        <end position="172"/>
    </location>
</feature>
<dbReference type="Pfam" id="PF07727">
    <property type="entry name" value="RVT_2"/>
    <property type="match status" value="1"/>
</dbReference>
<reference evidence="2" key="1">
    <citation type="submission" date="2021-03" db="EMBL/GenBank/DDBJ databases">
        <title>Draft genome sequence of rust myrtle Austropuccinia psidii MF-1, a brazilian biotype.</title>
        <authorList>
            <person name="Quecine M.C."/>
            <person name="Pachon D.M.R."/>
            <person name="Bonatelli M.L."/>
            <person name="Correr F.H."/>
            <person name="Franceschini L.M."/>
            <person name="Leite T.F."/>
            <person name="Margarido G.R.A."/>
            <person name="Almeida C.A."/>
            <person name="Ferrarezi J.A."/>
            <person name="Labate C.A."/>
        </authorList>
    </citation>
    <scope>NUCLEOTIDE SEQUENCE</scope>
    <source>
        <strain evidence="2">MF-1</strain>
    </source>
</reference>
<dbReference type="PANTHER" id="PTHR11439:SF483">
    <property type="entry name" value="PEPTIDE SYNTHASE GLIP-LIKE, PUTATIVE (AFU_ORTHOLOGUE AFUA_3G12920)-RELATED"/>
    <property type="match status" value="1"/>
</dbReference>
<gene>
    <name evidence="2" type="ORF">O181_066653</name>
</gene>
<evidence type="ECO:0000259" key="1">
    <source>
        <dbReference type="Pfam" id="PF07727"/>
    </source>
</evidence>
<dbReference type="PANTHER" id="PTHR11439">
    <property type="entry name" value="GAG-POL-RELATED RETROTRANSPOSON"/>
    <property type="match status" value="1"/>
</dbReference>
<dbReference type="Proteomes" id="UP000765509">
    <property type="component" value="Unassembled WGS sequence"/>
</dbReference>
<dbReference type="EMBL" id="AVOT02033092">
    <property type="protein sequence ID" value="MBW0526938.1"/>
    <property type="molecule type" value="Genomic_DNA"/>
</dbReference>
<name>A0A9Q3ERU9_9BASI</name>
<evidence type="ECO:0000313" key="2">
    <source>
        <dbReference type="EMBL" id="MBW0526938.1"/>
    </source>
</evidence>
<dbReference type="InterPro" id="IPR013103">
    <property type="entry name" value="RVT_2"/>
</dbReference>
<accession>A0A9Q3ERU9</accession>
<comment type="caution">
    <text evidence="2">The sequence shown here is derived from an EMBL/GenBank/DDBJ whole genome shotgun (WGS) entry which is preliminary data.</text>
</comment>
<dbReference type="AlphaFoldDB" id="A0A9Q3ERU9"/>
<sequence length="319" mass="35680">MIHSASAIFRPFQTDHLTQQTLDKGSLRHVISTMSLGQVPTELYFERKEKAISSLPLAKDMSIPENLKQALSGNIKKFKARLVAPGNQQCPGIDCTETYAPTASLMSLRLLLETACLQHWNVCSLDVTGAYLYRPVEETVLMEPHTHFLPSLNRKALHLKKALYGMKQACRSSNSPTEVENFHDALCNNFEIKLSDAMKRIVGLECTFSEGKVAILQSRLTNNILNAYPRKIFQHDCPLPPIPTMTSNDHEVIMDATPFRSVVGSLSYLVSGSRLDLAFAVNYLARHSTSPTATHWTILDHLVGYLLKTRGHGIVLHLW</sequence>
<keyword evidence="3" id="KW-1185">Reference proteome</keyword>
<organism evidence="2 3">
    <name type="scientific">Austropuccinia psidii MF-1</name>
    <dbReference type="NCBI Taxonomy" id="1389203"/>
    <lineage>
        <taxon>Eukaryota</taxon>
        <taxon>Fungi</taxon>
        <taxon>Dikarya</taxon>
        <taxon>Basidiomycota</taxon>
        <taxon>Pucciniomycotina</taxon>
        <taxon>Pucciniomycetes</taxon>
        <taxon>Pucciniales</taxon>
        <taxon>Sphaerophragmiaceae</taxon>
        <taxon>Austropuccinia</taxon>
    </lineage>
</organism>
<protein>
    <recommendedName>
        <fullName evidence="1">Reverse transcriptase Ty1/copia-type domain-containing protein</fullName>
    </recommendedName>
</protein>
<evidence type="ECO:0000313" key="3">
    <source>
        <dbReference type="Proteomes" id="UP000765509"/>
    </source>
</evidence>
<proteinExistence type="predicted"/>